<gene>
    <name evidence="2" type="ORF">AWT59_3107</name>
</gene>
<dbReference type="AlphaFoldDB" id="A0A139BP44"/>
<dbReference type="PATRIC" id="fig|1796491.3.peg.3413"/>
<proteinExistence type="predicted"/>
<dbReference type="EMBL" id="LSLI01000145">
    <property type="protein sequence ID" value="KXS30771.1"/>
    <property type="molecule type" value="Genomic_DNA"/>
</dbReference>
<sequence>MPTQKNISITGAAGSLDGVIHLPDTAPLAVAVMTHPLPIMGGTMDNKVVTTLAKTFVELGYATLRFNFRGVGQSAGSYDEGNGETLDAIAAANFMRGEFPGLPLLLAGFSFGAYVQARAAAELQPQQLVLIAPAVGRFAMPVVPAGTLIVHGDLDEVVELHEVLQWARPQQLAVTVLAGAGHFFHGRLTQLKQIVQRHFGKQP</sequence>
<feature type="domain" description="Serine aminopeptidase S33" evidence="1">
    <location>
        <begin position="48"/>
        <end position="136"/>
    </location>
</feature>
<dbReference type="Gene3D" id="3.40.50.1820">
    <property type="entry name" value="alpha/beta hydrolase"/>
    <property type="match status" value="1"/>
</dbReference>
<dbReference type="Proteomes" id="UP000070578">
    <property type="component" value="Unassembled WGS sequence"/>
</dbReference>
<dbReference type="Pfam" id="PF12146">
    <property type="entry name" value="Hydrolase_4"/>
    <property type="match status" value="1"/>
</dbReference>
<name>A0A139BP44_9PROT</name>
<accession>A0A139BP44</accession>
<dbReference type="InterPro" id="IPR029058">
    <property type="entry name" value="AB_hydrolase_fold"/>
</dbReference>
<dbReference type="InterPro" id="IPR022742">
    <property type="entry name" value="Hydrolase_4"/>
</dbReference>
<comment type="caution">
    <text evidence="2">The sequence shown here is derived from an EMBL/GenBank/DDBJ whole genome shotgun (WGS) entry which is preliminary data.</text>
</comment>
<evidence type="ECO:0000313" key="3">
    <source>
        <dbReference type="Proteomes" id="UP000070578"/>
    </source>
</evidence>
<reference evidence="2 3" key="1">
    <citation type="submission" date="2016-02" db="EMBL/GenBank/DDBJ databases">
        <authorList>
            <person name="Wen L."/>
            <person name="He K."/>
            <person name="Yang H."/>
        </authorList>
    </citation>
    <scope>NUCLEOTIDE SEQUENCE [LARGE SCALE GENOMIC DNA]</scope>
    <source>
        <strain evidence="2">ShG14-8</strain>
    </source>
</reference>
<dbReference type="SUPFAM" id="SSF53474">
    <property type="entry name" value="alpha/beta-Hydrolases"/>
    <property type="match status" value="1"/>
</dbReference>
<evidence type="ECO:0000313" key="2">
    <source>
        <dbReference type="EMBL" id="KXS30771.1"/>
    </source>
</evidence>
<evidence type="ECO:0000259" key="1">
    <source>
        <dbReference type="Pfam" id="PF12146"/>
    </source>
</evidence>
<protein>
    <recommendedName>
        <fullName evidence="1">Serine aminopeptidase S33 domain-containing protein</fullName>
    </recommendedName>
</protein>
<dbReference type="PANTHER" id="PTHR42103">
    <property type="entry name" value="ALPHA/BETA-HYDROLASES SUPERFAMILY PROTEIN"/>
    <property type="match status" value="1"/>
</dbReference>
<reference evidence="2 3" key="2">
    <citation type="submission" date="2016-03" db="EMBL/GenBank/DDBJ databases">
        <title>New uncultured bacterium of the family Gallionellaceae from acid mine drainage: description and reconstruction of genome based on metagenomic analysis of microbial community.</title>
        <authorList>
            <person name="Kadnikov V."/>
            <person name="Ivasenko D."/>
            <person name="Beletsky A."/>
            <person name="Mardanov A."/>
            <person name="Danilova E."/>
            <person name="Pimenov N."/>
            <person name="Karnachuk O."/>
            <person name="Ravin N."/>
        </authorList>
    </citation>
    <scope>NUCLEOTIDE SEQUENCE [LARGE SCALE GENOMIC DNA]</scope>
    <source>
        <strain evidence="2">ShG14-8</strain>
    </source>
</reference>
<organism evidence="2 3">
    <name type="scientific">Candidatus Gallionella acididurans</name>
    <dbReference type="NCBI Taxonomy" id="1796491"/>
    <lineage>
        <taxon>Bacteria</taxon>
        <taxon>Pseudomonadati</taxon>
        <taxon>Pseudomonadota</taxon>
        <taxon>Betaproteobacteria</taxon>
        <taxon>Nitrosomonadales</taxon>
        <taxon>Gallionellaceae</taxon>
        <taxon>Gallionella</taxon>
    </lineage>
</organism>
<dbReference type="PANTHER" id="PTHR42103:SF2">
    <property type="entry name" value="AB HYDROLASE-1 DOMAIN-CONTAINING PROTEIN"/>
    <property type="match status" value="1"/>
</dbReference>